<evidence type="ECO:0000256" key="1">
    <source>
        <dbReference type="ARBA" id="ARBA00001933"/>
    </source>
</evidence>
<comment type="function">
    <text evidence="5">Catalyzes the first and rate-limiting step of polyamine biosynthesis that converts ornithine into putrescine, which is the precursor for the polyamines, spermidine and spermine. Polyamines are essential for cell proliferation and are implicated in cellular processes, ranging from DNA replication to apoptosis.</text>
</comment>
<dbReference type="InterPro" id="IPR022644">
    <property type="entry name" value="De-COase2_N"/>
</dbReference>
<sequence length="258" mass="28746">MKGFVDDAKCSIGLLEEGMTLRDVINDHIYEQTLNEKNAFYVADLGNIVKKHIKWRDVMAQIKPFYTVKCNTSLAVVEILAALGTGFSCASKNEIVLVQSLGVAPESIIYTNPCKQVSQIKYAAKSGVEVMTCDNEGELMKIARNHPSAKLLLHIATEDTNEEMSMKFGATLKSCRHLLESAKELGVQVIGVKFQISSSYKDPQAYAHALSDARYVFDMAEELGFNMSLLDVGDGFSGTEFQLKELQHLNHKLLFFFF</sequence>
<dbReference type="EMBL" id="AFYH01223273">
    <property type="status" value="NOT_ANNOTATED_CDS"/>
    <property type="molecule type" value="Genomic_DNA"/>
</dbReference>
<dbReference type="GO" id="GO:0042177">
    <property type="term" value="P:negative regulation of protein catabolic process"/>
    <property type="evidence" value="ECO:0007669"/>
    <property type="project" value="TreeGrafter"/>
</dbReference>
<evidence type="ECO:0000256" key="4">
    <source>
        <dbReference type="ARBA" id="ARBA00023239"/>
    </source>
</evidence>
<evidence type="ECO:0000313" key="7">
    <source>
        <dbReference type="Ensembl" id="ENSLACP00000000919.1"/>
    </source>
</evidence>
<dbReference type="EMBL" id="AFYH01223271">
    <property type="status" value="NOT_ANNOTATED_CDS"/>
    <property type="molecule type" value="Genomic_DNA"/>
</dbReference>
<evidence type="ECO:0000256" key="5">
    <source>
        <dbReference type="ARBA" id="ARBA00037173"/>
    </source>
</evidence>
<organism evidence="7 8">
    <name type="scientific">Latimeria chalumnae</name>
    <name type="common">Coelacanth</name>
    <dbReference type="NCBI Taxonomy" id="7897"/>
    <lineage>
        <taxon>Eukaryota</taxon>
        <taxon>Metazoa</taxon>
        <taxon>Chordata</taxon>
        <taxon>Craniata</taxon>
        <taxon>Vertebrata</taxon>
        <taxon>Euteleostomi</taxon>
        <taxon>Coelacanthiformes</taxon>
        <taxon>Coelacanthidae</taxon>
        <taxon>Latimeria</taxon>
    </lineage>
</organism>
<reference evidence="8" key="1">
    <citation type="submission" date="2011-08" db="EMBL/GenBank/DDBJ databases">
        <title>The draft genome of Latimeria chalumnae.</title>
        <authorList>
            <person name="Di Palma F."/>
            <person name="Alfoldi J."/>
            <person name="Johnson J."/>
            <person name="Berlin A."/>
            <person name="Gnerre S."/>
            <person name="Jaffe D."/>
            <person name="MacCallum I."/>
            <person name="Young S."/>
            <person name="Walker B.J."/>
            <person name="Lander E."/>
            <person name="Lindblad-Toh K."/>
        </authorList>
    </citation>
    <scope>NUCLEOTIDE SEQUENCE [LARGE SCALE GENOMIC DNA]</scope>
    <source>
        <strain evidence="8">Wild caught</strain>
    </source>
</reference>
<dbReference type="FunFam" id="3.20.20.10:FF:000005">
    <property type="entry name" value="Ornithine decarboxylase"/>
    <property type="match status" value="1"/>
</dbReference>
<evidence type="ECO:0000259" key="6">
    <source>
        <dbReference type="Pfam" id="PF02784"/>
    </source>
</evidence>
<dbReference type="InterPro" id="IPR000183">
    <property type="entry name" value="Orn/DAP/Arg_de-COase"/>
</dbReference>
<evidence type="ECO:0000256" key="3">
    <source>
        <dbReference type="ARBA" id="ARBA00022898"/>
    </source>
</evidence>
<keyword evidence="3" id="KW-0663">Pyridoxal phosphate</keyword>
<name>H2ZU48_LATCH</name>
<comment type="cofactor">
    <cofactor evidence="1">
        <name>pyridoxal 5'-phosphate</name>
        <dbReference type="ChEBI" id="CHEBI:597326"/>
    </cofactor>
</comment>
<keyword evidence="8" id="KW-1185">Reference proteome</keyword>
<feature type="domain" description="Orn/DAP/Arg decarboxylase 2 N-terminal" evidence="6">
    <location>
        <begin position="45"/>
        <end position="245"/>
    </location>
</feature>
<dbReference type="HOGENOM" id="CLU_026444_2_2_1"/>
<dbReference type="PRINTS" id="PR01179">
    <property type="entry name" value="ODADCRBXLASE"/>
</dbReference>
<reference evidence="7" key="3">
    <citation type="submission" date="2025-09" db="UniProtKB">
        <authorList>
            <consortium name="Ensembl"/>
        </authorList>
    </citation>
    <scope>IDENTIFICATION</scope>
</reference>
<dbReference type="Pfam" id="PF02784">
    <property type="entry name" value="Orn_Arg_deC_N"/>
    <property type="match status" value="1"/>
</dbReference>
<dbReference type="EMBL" id="AFYH01223274">
    <property type="status" value="NOT_ANNOTATED_CDS"/>
    <property type="molecule type" value="Genomic_DNA"/>
</dbReference>
<accession>H2ZU48</accession>
<dbReference type="SUPFAM" id="SSF51419">
    <property type="entry name" value="PLP-binding barrel"/>
    <property type="match status" value="1"/>
</dbReference>
<dbReference type="OMA" id="DVINDHI"/>
<dbReference type="InterPro" id="IPR002433">
    <property type="entry name" value="Orn_de-COase"/>
</dbReference>
<dbReference type="EMBL" id="AFYH01223272">
    <property type="status" value="NOT_ANNOTATED_CDS"/>
    <property type="molecule type" value="Genomic_DNA"/>
</dbReference>
<dbReference type="GO" id="GO:0042978">
    <property type="term" value="F:ornithine decarboxylase activator activity"/>
    <property type="evidence" value="ECO:0007669"/>
    <property type="project" value="TreeGrafter"/>
</dbReference>
<dbReference type="GO" id="GO:1902269">
    <property type="term" value="P:positive regulation of polyamine transmembrane transport"/>
    <property type="evidence" value="ECO:0007669"/>
    <property type="project" value="TreeGrafter"/>
</dbReference>
<comment type="similarity">
    <text evidence="2">Belongs to the Orn/Lys/Arg decarboxylase class-II family.</text>
</comment>
<keyword evidence="4" id="KW-0456">Lyase</keyword>
<dbReference type="InParanoid" id="H2ZU48"/>
<dbReference type="Proteomes" id="UP000008672">
    <property type="component" value="Unassembled WGS sequence"/>
</dbReference>
<protein>
    <submittedName>
        <fullName evidence="7">Antizyme inhibitor 1</fullName>
    </submittedName>
</protein>
<dbReference type="PRINTS" id="PR01182">
    <property type="entry name" value="ORNDCRBXLASE"/>
</dbReference>
<dbReference type="Bgee" id="ENSLACG00000000822">
    <property type="expression patterns" value="Expressed in muscle tissue and 6 other cell types or tissues"/>
</dbReference>
<dbReference type="GO" id="GO:0005737">
    <property type="term" value="C:cytoplasm"/>
    <property type="evidence" value="ECO:0007669"/>
    <property type="project" value="TreeGrafter"/>
</dbReference>
<proteinExistence type="inferred from homology"/>
<dbReference type="PANTHER" id="PTHR11482:SF7">
    <property type="entry name" value="ANTIZYME INHIBITOR 1"/>
    <property type="match status" value="1"/>
</dbReference>
<gene>
    <name evidence="7" type="primary">AZIN1</name>
</gene>
<dbReference type="Ensembl" id="ENSLACT00000000928.1">
    <property type="protein sequence ID" value="ENSLACP00000000919.1"/>
    <property type="gene ID" value="ENSLACG00000000822.1"/>
</dbReference>
<dbReference type="GO" id="GO:0004586">
    <property type="term" value="F:ornithine decarboxylase activity"/>
    <property type="evidence" value="ECO:0007669"/>
    <property type="project" value="TreeGrafter"/>
</dbReference>
<dbReference type="InterPro" id="IPR029066">
    <property type="entry name" value="PLP-binding_barrel"/>
</dbReference>
<evidence type="ECO:0000256" key="2">
    <source>
        <dbReference type="ARBA" id="ARBA00008872"/>
    </source>
</evidence>
<dbReference type="EMBL" id="AFYH01223275">
    <property type="status" value="NOT_ANNOTATED_CDS"/>
    <property type="molecule type" value="Genomic_DNA"/>
</dbReference>
<dbReference type="eggNOG" id="KOG0622">
    <property type="taxonomic scope" value="Eukaryota"/>
</dbReference>
<dbReference type="PANTHER" id="PTHR11482">
    <property type="entry name" value="ARGININE/DIAMINOPIMELATE/ORNITHINE DECARBOXYLASE"/>
    <property type="match status" value="1"/>
</dbReference>
<dbReference type="GeneTree" id="ENSGT00950000182995"/>
<dbReference type="GO" id="GO:0033387">
    <property type="term" value="P:putrescine biosynthetic process from arginine, via ornithine"/>
    <property type="evidence" value="ECO:0007669"/>
    <property type="project" value="TreeGrafter"/>
</dbReference>
<dbReference type="STRING" id="7897.ENSLACP00000000919"/>
<dbReference type="AlphaFoldDB" id="H2ZU48"/>
<reference evidence="7" key="2">
    <citation type="submission" date="2025-08" db="UniProtKB">
        <authorList>
            <consortium name="Ensembl"/>
        </authorList>
    </citation>
    <scope>IDENTIFICATION</scope>
</reference>
<evidence type="ECO:0000313" key="8">
    <source>
        <dbReference type="Proteomes" id="UP000008672"/>
    </source>
</evidence>
<dbReference type="Gene3D" id="3.20.20.10">
    <property type="entry name" value="Alanine racemase"/>
    <property type="match status" value="1"/>
</dbReference>